<accession>A0A7W9TTQ7</accession>
<dbReference type="RefSeq" id="WP_183722054.1">
    <property type="nucleotide sequence ID" value="NZ_JACHBW010000002.1"/>
</dbReference>
<feature type="transmembrane region" description="Helical" evidence="1">
    <location>
        <begin position="20"/>
        <end position="39"/>
    </location>
</feature>
<dbReference type="AlphaFoldDB" id="A0A7W9TTQ7"/>
<evidence type="ECO:0000256" key="1">
    <source>
        <dbReference type="SAM" id="Phobius"/>
    </source>
</evidence>
<evidence type="ECO:0000313" key="3">
    <source>
        <dbReference type="Proteomes" id="UP000571554"/>
    </source>
</evidence>
<dbReference type="EMBL" id="JACHBW010000002">
    <property type="protein sequence ID" value="MBB6101074.1"/>
    <property type="molecule type" value="Genomic_DNA"/>
</dbReference>
<reference evidence="2 3" key="1">
    <citation type="submission" date="2020-08" db="EMBL/GenBank/DDBJ databases">
        <title>Above-ground endophytic microbial communities from plants in different locations in the United States.</title>
        <authorList>
            <person name="Frank C."/>
        </authorList>
    </citation>
    <scope>NUCLEOTIDE SEQUENCE [LARGE SCALE GENOMIC DNA]</scope>
    <source>
        <strain evidence="2 3">WP4_2_2</strain>
    </source>
</reference>
<comment type="caution">
    <text evidence="2">The sequence shown here is derived from an EMBL/GenBank/DDBJ whole genome shotgun (WGS) entry which is preliminary data.</text>
</comment>
<keyword evidence="3" id="KW-1185">Reference proteome</keyword>
<organism evidence="2 3">
    <name type="scientific">Paraburkholderia bannensis</name>
    <dbReference type="NCBI Taxonomy" id="765414"/>
    <lineage>
        <taxon>Bacteria</taxon>
        <taxon>Pseudomonadati</taxon>
        <taxon>Pseudomonadota</taxon>
        <taxon>Betaproteobacteria</taxon>
        <taxon>Burkholderiales</taxon>
        <taxon>Burkholderiaceae</taxon>
        <taxon>Paraburkholderia</taxon>
    </lineage>
</organism>
<evidence type="ECO:0008006" key="4">
    <source>
        <dbReference type="Google" id="ProtNLM"/>
    </source>
</evidence>
<gene>
    <name evidence="2" type="ORF">F4827_000900</name>
</gene>
<keyword evidence="1" id="KW-0812">Transmembrane</keyword>
<keyword evidence="1" id="KW-0472">Membrane</keyword>
<sequence>MTNASNASAAPKQSNKLLMAIFWLYVVVPLVWGVTNTLAQAMKLFG</sequence>
<keyword evidence="1" id="KW-1133">Transmembrane helix</keyword>
<dbReference type="Proteomes" id="UP000571554">
    <property type="component" value="Unassembled WGS sequence"/>
</dbReference>
<proteinExistence type="predicted"/>
<protein>
    <recommendedName>
        <fullName evidence="4">Oxalate:formate antiporter</fullName>
    </recommendedName>
</protein>
<name>A0A7W9TTQ7_9BURK</name>
<evidence type="ECO:0000313" key="2">
    <source>
        <dbReference type="EMBL" id="MBB6101074.1"/>
    </source>
</evidence>